<dbReference type="EMBL" id="LR797079">
    <property type="protein sequence ID" value="CAB4185068.1"/>
    <property type="molecule type" value="Genomic_DNA"/>
</dbReference>
<proteinExistence type="predicted"/>
<protein>
    <submittedName>
        <fullName evidence="5">Uncharacterized protein</fullName>
    </submittedName>
</protein>
<evidence type="ECO:0000313" key="4">
    <source>
        <dbReference type="EMBL" id="CAB4215771.1"/>
    </source>
</evidence>
<organism evidence="5">
    <name type="scientific">uncultured Caudovirales phage</name>
    <dbReference type="NCBI Taxonomy" id="2100421"/>
    <lineage>
        <taxon>Viruses</taxon>
        <taxon>Duplodnaviria</taxon>
        <taxon>Heunggongvirae</taxon>
        <taxon>Uroviricota</taxon>
        <taxon>Caudoviricetes</taxon>
        <taxon>Peduoviridae</taxon>
        <taxon>Maltschvirus</taxon>
        <taxon>Maltschvirus maltsch</taxon>
    </lineage>
</organism>
<evidence type="ECO:0000313" key="1">
    <source>
        <dbReference type="EMBL" id="CAB4174756.1"/>
    </source>
</evidence>
<accession>A0A6J7XKM8</accession>
<sequence length="103" mass="11740">MNKVVRDGKVAVVHTNDHGAGWYSWNQVEEFLFDPTLVKMIEDESDIEDITIYLSNQPWVGNAFINCENLTVSYVPQGVEFVVLEYDGLESIVLKNEITWTTA</sequence>
<evidence type="ECO:0000313" key="5">
    <source>
        <dbReference type="EMBL" id="CAB5230555.1"/>
    </source>
</evidence>
<evidence type="ECO:0000313" key="3">
    <source>
        <dbReference type="EMBL" id="CAB4192982.1"/>
    </source>
</evidence>
<dbReference type="EMBL" id="LR796912">
    <property type="protein sequence ID" value="CAB4174756.1"/>
    <property type="molecule type" value="Genomic_DNA"/>
</dbReference>
<reference evidence="5" key="1">
    <citation type="submission" date="2020-05" db="EMBL/GenBank/DDBJ databases">
        <authorList>
            <person name="Chiriac C."/>
            <person name="Salcher M."/>
            <person name="Ghai R."/>
            <person name="Kavagutti S V."/>
        </authorList>
    </citation>
    <scope>NUCLEOTIDE SEQUENCE</scope>
</reference>
<dbReference type="EMBL" id="LR798422">
    <property type="protein sequence ID" value="CAB5230555.1"/>
    <property type="molecule type" value="Genomic_DNA"/>
</dbReference>
<dbReference type="EMBL" id="LR797194">
    <property type="protein sequence ID" value="CAB4192982.1"/>
    <property type="molecule type" value="Genomic_DNA"/>
</dbReference>
<evidence type="ECO:0000313" key="2">
    <source>
        <dbReference type="EMBL" id="CAB4185068.1"/>
    </source>
</evidence>
<gene>
    <name evidence="2" type="ORF">UFOVP1123_7</name>
    <name evidence="3" type="ORF">UFOVP1239_2</name>
    <name evidence="4" type="ORF">UFOVP1484_11</name>
    <name evidence="5" type="ORF">UFOVP1577_17</name>
    <name evidence="1" type="ORF">UFOVP961_79</name>
</gene>
<dbReference type="EMBL" id="LR797435">
    <property type="protein sequence ID" value="CAB4215771.1"/>
    <property type="molecule type" value="Genomic_DNA"/>
</dbReference>
<name>A0A6J7XKM8_9CAUD</name>